<dbReference type="EMBL" id="BARW01000190">
    <property type="protein sequence ID" value="GAI60771.1"/>
    <property type="molecule type" value="Genomic_DNA"/>
</dbReference>
<evidence type="ECO:0000256" key="1">
    <source>
        <dbReference type="SAM" id="Coils"/>
    </source>
</evidence>
<keyword evidence="1" id="KW-0175">Coiled coil</keyword>
<dbReference type="AlphaFoldDB" id="X1R0Z8"/>
<protein>
    <submittedName>
        <fullName evidence="2">Uncharacterized protein</fullName>
    </submittedName>
</protein>
<evidence type="ECO:0000313" key="2">
    <source>
        <dbReference type="EMBL" id="GAI60771.1"/>
    </source>
</evidence>
<comment type="caution">
    <text evidence="2">The sequence shown here is derived from an EMBL/GenBank/DDBJ whole genome shotgun (WGS) entry which is preliminary data.</text>
</comment>
<accession>X1R0Z8</accession>
<proteinExistence type="predicted"/>
<reference evidence="2" key="1">
    <citation type="journal article" date="2014" name="Front. Microbiol.">
        <title>High frequency of phylogenetically diverse reductive dehalogenase-homologous genes in deep subseafloor sedimentary metagenomes.</title>
        <authorList>
            <person name="Kawai M."/>
            <person name="Futagami T."/>
            <person name="Toyoda A."/>
            <person name="Takaki Y."/>
            <person name="Nishi S."/>
            <person name="Hori S."/>
            <person name="Arai W."/>
            <person name="Tsubouchi T."/>
            <person name="Morono Y."/>
            <person name="Uchiyama I."/>
            <person name="Ito T."/>
            <person name="Fujiyama A."/>
            <person name="Inagaki F."/>
            <person name="Takami H."/>
        </authorList>
    </citation>
    <scope>NUCLEOTIDE SEQUENCE</scope>
    <source>
        <strain evidence="2">Expedition CK06-06</strain>
    </source>
</reference>
<sequence length="138" mass="16815">MKGGFLGMKTKSMSKYLGKTTRSRKIQRRNLRPDKRWPEGYSYKTNERLDFIIWEEKNVTDPDLITRIYPKSLFVEDREEGRKAFFLTDKCYTLEELNKELDLFQNDLKNIRKEARRKFDEFNKKKIKKTNKENQNYD</sequence>
<feature type="coiled-coil region" evidence="1">
    <location>
        <begin position="94"/>
        <end position="125"/>
    </location>
</feature>
<gene>
    <name evidence="2" type="ORF">S12H4_01076</name>
</gene>
<name>X1R0Z8_9ZZZZ</name>
<organism evidence="2">
    <name type="scientific">marine sediment metagenome</name>
    <dbReference type="NCBI Taxonomy" id="412755"/>
    <lineage>
        <taxon>unclassified sequences</taxon>
        <taxon>metagenomes</taxon>
        <taxon>ecological metagenomes</taxon>
    </lineage>
</organism>